<feature type="coiled-coil region" evidence="4">
    <location>
        <begin position="192"/>
        <end position="267"/>
    </location>
</feature>
<evidence type="ECO:0000259" key="5">
    <source>
        <dbReference type="PROSITE" id="PS50067"/>
    </source>
</evidence>
<feature type="domain" description="Kinesin motor" evidence="5">
    <location>
        <begin position="1"/>
        <end position="212"/>
    </location>
</feature>
<dbReference type="Gene3D" id="3.40.850.10">
    <property type="entry name" value="Kinesin motor domain"/>
    <property type="match status" value="2"/>
</dbReference>
<gene>
    <name evidence="6" type="ORF">LWI28_011333</name>
</gene>
<dbReference type="PANTHER" id="PTHR47968:SF75">
    <property type="entry name" value="CENTROMERE-ASSOCIATED PROTEIN E"/>
    <property type="match status" value="1"/>
</dbReference>
<name>A0AAD5I982_ACENE</name>
<comment type="caution">
    <text evidence="6">The sequence shown here is derived from an EMBL/GenBank/DDBJ whole genome shotgun (WGS) entry which is preliminary data.</text>
</comment>
<feature type="coiled-coil region" evidence="4">
    <location>
        <begin position="445"/>
        <end position="511"/>
    </location>
</feature>
<dbReference type="PANTHER" id="PTHR47968">
    <property type="entry name" value="CENTROMERE PROTEIN E"/>
    <property type="match status" value="1"/>
</dbReference>
<dbReference type="AlphaFoldDB" id="A0AAD5I982"/>
<sequence length="841" mass="95768">MDRIQVTVRARPLSPEEAKKSPWRINGNSISITNHPSKFEFDRIFGEHCKTAEVYKDRTKDIVAAAVRGFNGTVFAYGQTNSGKTHTMRGSHTEPGVIPLAVHDLFEILQENLVDLAGSERAAKTGAEGVRLKEGSHINKSLMTLGTVIKKLSEGAESQGGHVPYRDSKLTRILQPALGGNANTAIICNITLAQILTDAALLKRQKKEIEELRAKLQGSHSEHLEEEILNLRNTLLQFELERELIALELEEEKKTQAEREKVLQEQAKKIENLSSMVLYSNRDESRDHLKKEKRRDTWCPGNLSRETLEQVYSAFQPKASAVKSMRPERHIGPLLPFEELVNETEVGDESCKQEDYKINSSEDCNIPDPCALLHEDNELVALQAEYEELLLKYESQKTVSEINIDCLRRKLAEADLIHDVNCSDPSTHHVNKGAFCWDKNVSVRESEAIIVIKQLQEKIKMLEMEKSSSQQNLDSLVEIVTEKNICAREKFEELSMEVQDITSELRNAKEVMDSVSLLADEVFQSLSAVYNEFSEFKVLMHLISDQQNSVICNHEKLHSYTRQKISELESEKLLLNNQSVDLQKQIQEVSVNAENYEVSLTALSEQHNLEKLHFLSQIQNLGKEISCLSSAYLAREKESLRKELDKTKTKLKETEFKLKNFIQEKTKLEGEKAFAEREIKRLHGQKILLERDINKRDSLAGRRRDSVVDRSSKVFDSKKGKNPGVSYEQMQEDYKNLEVLAFEMETTIASLEEELAAAYSEKEEAISRNDNLASELEAMSQKSNISSTGLNELQEEISNLRLRLEESKSNQQKLESTIKLMLDEKEELAMVAELSIEYVFI</sequence>
<dbReference type="GO" id="GO:0005524">
    <property type="term" value="F:ATP binding"/>
    <property type="evidence" value="ECO:0007669"/>
    <property type="project" value="InterPro"/>
</dbReference>
<evidence type="ECO:0000256" key="4">
    <source>
        <dbReference type="SAM" id="Coils"/>
    </source>
</evidence>
<reference evidence="6" key="1">
    <citation type="journal article" date="2022" name="Plant J.">
        <title>Strategies of tolerance reflected in two North American maple genomes.</title>
        <authorList>
            <person name="McEvoy S.L."/>
            <person name="Sezen U.U."/>
            <person name="Trouern-Trend A."/>
            <person name="McMahon S.M."/>
            <person name="Schaberg P.G."/>
            <person name="Yang J."/>
            <person name="Wegrzyn J.L."/>
            <person name="Swenson N.G."/>
        </authorList>
    </citation>
    <scope>NUCLEOTIDE SEQUENCE</scope>
    <source>
        <strain evidence="6">91603</strain>
    </source>
</reference>
<keyword evidence="2" id="KW-0505">Motor protein</keyword>
<proteinExistence type="inferred from homology"/>
<dbReference type="PROSITE" id="PS50067">
    <property type="entry name" value="KINESIN_MOTOR_2"/>
    <property type="match status" value="1"/>
</dbReference>
<feature type="coiled-coil region" evidence="4">
    <location>
        <begin position="372"/>
        <end position="399"/>
    </location>
</feature>
<dbReference type="GO" id="GO:0008017">
    <property type="term" value="F:microtubule binding"/>
    <property type="evidence" value="ECO:0007669"/>
    <property type="project" value="InterPro"/>
</dbReference>
<feature type="coiled-coil region" evidence="4">
    <location>
        <begin position="634"/>
        <end position="692"/>
    </location>
</feature>
<protein>
    <recommendedName>
        <fullName evidence="5">Kinesin motor domain-containing protein</fullName>
    </recommendedName>
</protein>
<dbReference type="SUPFAM" id="SSF52540">
    <property type="entry name" value="P-loop containing nucleoside triphosphate hydrolases"/>
    <property type="match status" value="1"/>
</dbReference>
<evidence type="ECO:0000313" key="7">
    <source>
        <dbReference type="Proteomes" id="UP001064489"/>
    </source>
</evidence>
<feature type="coiled-coil region" evidence="4">
    <location>
        <begin position="727"/>
        <end position="824"/>
    </location>
</feature>
<comment type="caution">
    <text evidence="3">Lacks conserved residue(s) required for the propagation of feature annotation.</text>
</comment>
<dbReference type="InterPro" id="IPR027640">
    <property type="entry name" value="Kinesin-like_fam"/>
</dbReference>
<evidence type="ECO:0000256" key="2">
    <source>
        <dbReference type="ARBA" id="ARBA00023175"/>
    </source>
</evidence>
<evidence type="ECO:0000313" key="6">
    <source>
        <dbReference type="EMBL" id="KAI9156733.1"/>
    </source>
</evidence>
<comment type="similarity">
    <text evidence="3">Belongs to the TRAFAC class myosin-kinesin ATPase superfamily. Kinesin family.</text>
</comment>
<feature type="coiled-coil region" evidence="4">
    <location>
        <begin position="565"/>
        <end position="606"/>
    </location>
</feature>
<dbReference type="InterPro" id="IPR036961">
    <property type="entry name" value="Kinesin_motor_dom_sf"/>
</dbReference>
<dbReference type="SUPFAM" id="SSF90257">
    <property type="entry name" value="Myosin rod fragments"/>
    <property type="match status" value="1"/>
</dbReference>
<keyword evidence="1 4" id="KW-0175">Coiled coil</keyword>
<evidence type="ECO:0000256" key="1">
    <source>
        <dbReference type="ARBA" id="ARBA00023054"/>
    </source>
</evidence>
<dbReference type="SMART" id="SM00129">
    <property type="entry name" value="KISc"/>
    <property type="match status" value="1"/>
</dbReference>
<reference evidence="6" key="2">
    <citation type="submission" date="2023-02" db="EMBL/GenBank/DDBJ databases">
        <authorList>
            <person name="Swenson N.G."/>
            <person name="Wegrzyn J.L."/>
            <person name="Mcevoy S.L."/>
        </authorList>
    </citation>
    <scope>NUCLEOTIDE SEQUENCE</scope>
    <source>
        <strain evidence="6">91603</strain>
        <tissue evidence="6">Leaf</tissue>
    </source>
</reference>
<keyword evidence="7" id="KW-1185">Reference proteome</keyword>
<dbReference type="GO" id="GO:0003777">
    <property type="term" value="F:microtubule motor activity"/>
    <property type="evidence" value="ECO:0007669"/>
    <property type="project" value="InterPro"/>
</dbReference>
<dbReference type="Proteomes" id="UP001064489">
    <property type="component" value="Chromosome 12"/>
</dbReference>
<organism evidence="6 7">
    <name type="scientific">Acer negundo</name>
    <name type="common">Box elder</name>
    <dbReference type="NCBI Taxonomy" id="4023"/>
    <lineage>
        <taxon>Eukaryota</taxon>
        <taxon>Viridiplantae</taxon>
        <taxon>Streptophyta</taxon>
        <taxon>Embryophyta</taxon>
        <taxon>Tracheophyta</taxon>
        <taxon>Spermatophyta</taxon>
        <taxon>Magnoliopsida</taxon>
        <taxon>eudicotyledons</taxon>
        <taxon>Gunneridae</taxon>
        <taxon>Pentapetalae</taxon>
        <taxon>rosids</taxon>
        <taxon>malvids</taxon>
        <taxon>Sapindales</taxon>
        <taxon>Sapindaceae</taxon>
        <taxon>Hippocastanoideae</taxon>
        <taxon>Acereae</taxon>
        <taxon>Acer</taxon>
    </lineage>
</organism>
<dbReference type="InterPro" id="IPR001752">
    <property type="entry name" value="Kinesin_motor_dom"/>
</dbReference>
<accession>A0AAD5I982</accession>
<evidence type="ECO:0000256" key="3">
    <source>
        <dbReference type="PROSITE-ProRule" id="PRU00283"/>
    </source>
</evidence>
<dbReference type="GO" id="GO:0007018">
    <property type="term" value="P:microtubule-based movement"/>
    <property type="evidence" value="ECO:0007669"/>
    <property type="project" value="InterPro"/>
</dbReference>
<dbReference type="EMBL" id="JAJSOW010000107">
    <property type="protein sequence ID" value="KAI9156733.1"/>
    <property type="molecule type" value="Genomic_DNA"/>
</dbReference>
<dbReference type="Pfam" id="PF00225">
    <property type="entry name" value="Kinesin"/>
    <property type="match status" value="2"/>
</dbReference>
<dbReference type="InterPro" id="IPR027417">
    <property type="entry name" value="P-loop_NTPase"/>
</dbReference>